<evidence type="ECO:0000313" key="2">
    <source>
        <dbReference type="Proteomes" id="UP000292564"/>
    </source>
</evidence>
<evidence type="ECO:0000313" key="1">
    <source>
        <dbReference type="EMBL" id="RZU46589.1"/>
    </source>
</evidence>
<dbReference type="RefSeq" id="WP_130513785.1">
    <property type="nucleotide sequence ID" value="NZ_SHKY01000002.1"/>
</dbReference>
<dbReference type="Pfam" id="PF04978">
    <property type="entry name" value="MST"/>
    <property type="match status" value="1"/>
</dbReference>
<accession>A0A4Q7Z9X6</accession>
<keyword evidence="2" id="KW-1185">Reference proteome</keyword>
<proteinExistence type="predicted"/>
<dbReference type="Gene3D" id="1.20.120.450">
    <property type="entry name" value="dinb family like domain"/>
    <property type="match status" value="1"/>
</dbReference>
<comment type="caution">
    <text evidence="1">The sequence shown here is derived from an EMBL/GenBank/DDBJ whole genome shotgun (WGS) entry which is preliminary data.</text>
</comment>
<name>A0A4Q7Z9X6_9ACTN</name>
<sequence length="197" mass="22452">MIDDFAKEYLHGQLKVTREALVWKLDGLSEYDVRRPLTATGTNLLGLVKHMATWEARYLGEIFGRPFPEPLPRWQDAEGSDLWVTQNETREQIIGFYQRAWDHADATIRELPIDAPGRVPWWPRPGVKLFNMMAHVLQDTTRHAGHADILRERLDGRTGVMAEYEERIDAAARAAHRAKIERAAQAVDGSAVKTRGD</sequence>
<dbReference type="InterPro" id="IPR007061">
    <property type="entry name" value="MST-like"/>
</dbReference>
<dbReference type="OrthoDB" id="4548523at2"/>
<dbReference type="InterPro" id="IPR034660">
    <property type="entry name" value="DinB/YfiT-like"/>
</dbReference>
<dbReference type="Proteomes" id="UP000292564">
    <property type="component" value="Unassembled WGS sequence"/>
</dbReference>
<gene>
    <name evidence="1" type="ORF">EV385_6664</name>
</gene>
<reference evidence="1 2" key="1">
    <citation type="submission" date="2019-02" db="EMBL/GenBank/DDBJ databases">
        <title>Sequencing the genomes of 1000 actinobacteria strains.</title>
        <authorList>
            <person name="Klenk H.-P."/>
        </authorList>
    </citation>
    <scope>NUCLEOTIDE SEQUENCE [LARGE SCALE GENOMIC DNA]</scope>
    <source>
        <strain evidence="1 2">DSM 45162</strain>
    </source>
</reference>
<dbReference type="AlphaFoldDB" id="A0A4Q7Z9X6"/>
<protein>
    <submittedName>
        <fullName evidence="1">Uncharacterized protein DUF664</fullName>
    </submittedName>
</protein>
<organism evidence="1 2">
    <name type="scientific">Krasilnikovia cinnamomea</name>
    <dbReference type="NCBI Taxonomy" id="349313"/>
    <lineage>
        <taxon>Bacteria</taxon>
        <taxon>Bacillati</taxon>
        <taxon>Actinomycetota</taxon>
        <taxon>Actinomycetes</taxon>
        <taxon>Micromonosporales</taxon>
        <taxon>Micromonosporaceae</taxon>
        <taxon>Krasilnikovia</taxon>
    </lineage>
</organism>
<dbReference type="EMBL" id="SHKY01000002">
    <property type="protein sequence ID" value="RZU46589.1"/>
    <property type="molecule type" value="Genomic_DNA"/>
</dbReference>
<dbReference type="SUPFAM" id="SSF109854">
    <property type="entry name" value="DinB/YfiT-like putative metalloenzymes"/>
    <property type="match status" value="1"/>
</dbReference>